<keyword evidence="2" id="KW-1185">Reference proteome</keyword>
<gene>
    <name evidence="1" type="ORF">ASJ80_16060</name>
</gene>
<dbReference type="Gene3D" id="3.40.1000.10">
    <property type="entry name" value="Mog1/PsbP, alpha/beta/alpha sandwich"/>
    <property type="match status" value="1"/>
</dbReference>
<evidence type="ECO:0008006" key="3">
    <source>
        <dbReference type="Google" id="ProtNLM"/>
    </source>
</evidence>
<dbReference type="PROSITE" id="PS51257">
    <property type="entry name" value="PROKAR_LIPOPROTEIN"/>
    <property type="match status" value="1"/>
</dbReference>
<sequence length="170" mass="18710">MKKIILIVLMVIIAIVGISGCTEEIPKNKTYSADGITFQYPGNWTELNKTKYTLLDLGNSSKGIFVLGNQQNRLTFGKVTPGKGQALNTLSKWAQLTKTRLSSKGGQFLSEKNLTIAGTSAHQIRFMSPDGGYYTGMVFIKNNTGYIMVYASIYNETGTLDNILNSFQMS</sequence>
<accession>A0A2A2HAD1</accession>
<evidence type="ECO:0000313" key="1">
    <source>
        <dbReference type="EMBL" id="PAV06337.1"/>
    </source>
</evidence>
<proteinExistence type="predicted"/>
<dbReference type="EMBL" id="LMVM01000001">
    <property type="protein sequence ID" value="PAV06337.1"/>
    <property type="molecule type" value="Genomic_DNA"/>
</dbReference>
<reference evidence="1 2" key="1">
    <citation type="journal article" date="2017" name="BMC Genomics">
        <title>Genomic analysis of methanogenic archaea reveals a shift towards energy conservation.</title>
        <authorList>
            <person name="Gilmore S.P."/>
            <person name="Henske J.K."/>
            <person name="Sexton J.A."/>
            <person name="Solomon K.V."/>
            <person name="Seppala S."/>
            <person name="Yoo J.I."/>
            <person name="Huyett L.M."/>
            <person name="Pressman A."/>
            <person name="Cogan J.Z."/>
            <person name="Kivenson V."/>
            <person name="Peng X."/>
            <person name="Tan Y."/>
            <person name="Valentine D.L."/>
            <person name="O'Malley M.A."/>
        </authorList>
    </citation>
    <scope>NUCLEOTIDE SEQUENCE [LARGE SCALE GENOMIC DNA]</scope>
    <source>
        <strain evidence="1 2">M.o.H.</strain>
    </source>
</reference>
<organism evidence="1 2">
    <name type="scientific">Methanobacterium bryantii</name>
    <dbReference type="NCBI Taxonomy" id="2161"/>
    <lineage>
        <taxon>Archaea</taxon>
        <taxon>Methanobacteriati</taxon>
        <taxon>Methanobacteriota</taxon>
        <taxon>Methanomada group</taxon>
        <taxon>Methanobacteria</taxon>
        <taxon>Methanobacteriales</taxon>
        <taxon>Methanobacteriaceae</taxon>
        <taxon>Methanobacterium</taxon>
    </lineage>
</organism>
<protein>
    <recommendedName>
        <fullName evidence="3">PsbP C-terminal domain-containing protein</fullName>
    </recommendedName>
</protein>
<dbReference type="AlphaFoldDB" id="A0A2A2HAD1"/>
<evidence type="ECO:0000313" key="2">
    <source>
        <dbReference type="Proteomes" id="UP000217784"/>
    </source>
</evidence>
<dbReference type="RefSeq" id="WP_069582657.1">
    <property type="nucleotide sequence ID" value="NZ_LMVM01000001.1"/>
</dbReference>
<comment type="caution">
    <text evidence="1">The sequence shown here is derived from an EMBL/GenBank/DDBJ whole genome shotgun (WGS) entry which is preliminary data.</text>
</comment>
<dbReference type="OrthoDB" id="70560at2157"/>
<dbReference type="Proteomes" id="UP000217784">
    <property type="component" value="Unassembled WGS sequence"/>
</dbReference>
<name>A0A2A2HAD1_METBR</name>